<sequence>MGNFIICTRIYVLNPCCSRNIVECYLLRLTISTVQAIKPVLQFTTTNFQEPISVEERLMVTLRYLATGIQFRQLAFSFRISKSAISTIVPQVCKAIWTQLVRKHMPEPSEDSFKNIAQCFWDRWQFPNCIGCIDGKHIRIKNQNRKVPCIIITNPSFRLGC</sequence>
<protein>
    <recommendedName>
        <fullName evidence="1">Transposase Helix-turn-helix domain-containing protein</fullName>
    </recommendedName>
</protein>
<dbReference type="OrthoDB" id="6749593at2759"/>
<dbReference type="PANTHER" id="PTHR22930:SF269">
    <property type="entry name" value="NUCLEASE HARBI1-LIKE PROTEIN"/>
    <property type="match status" value="1"/>
</dbReference>
<dbReference type="InterPro" id="IPR045249">
    <property type="entry name" value="HARBI1-like"/>
</dbReference>
<gene>
    <name evidence="2" type="ORF">ACAOBT_LOCUS5980</name>
</gene>
<feature type="domain" description="Transposase Helix-turn-helix" evidence="1">
    <location>
        <begin position="53"/>
        <end position="89"/>
    </location>
</feature>
<dbReference type="EMBL" id="CAKOFQ010006718">
    <property type="protein sequence ID" value="CAH1964721.1"/>
    <property type="molecule type" value="Genomic_DNA"/>
</dbReference>
<name>A0A9P0K1F4_ACAOB</name>
<evidence type="ECO:0000259" key="1">
    <source>
        <dbReference type="Pfam" id="PF13613"/>
    </source>
</evidence>
<accession>A0A9P0K1F4</accession>
<reference evidence="2" key="1">
    <citation type="submission" date="2022-03" db="EMBL/GenBank/DDBJ databases">
        <authorList>
            <person name="Sayadi A."/>
        </authorList>
    </citation>
    <scope>NUCLEOTIDE SEQUENCE</scope>
</reference>
<dbReference type="AlphaFoldDB" id="A0A9P0K1F4"/>
<keyword evidence="3" id="KW-1185">Reference proteome</keyword>
<proteinExistence type="predicted"/>
<dbReference type="Proteomes" id="UP001152888">
    <property type="component" value="Unassembled WGS sequence"/>
</dbReference>
<organism evidence="2 3">
    <name type="scientific">Acanthoscelides obtectus</name>
    <name type="common">Bean weevil</name>
    <name type="synonym">Bruchus obtectus</name>
    <dbReference type="NCBI Taxonomy" id="200917"/>
    <lineage>
        <taxon>Eukaryota</taxon>
        <taxon>Metazoa</taxon>
        <taxon>Ecdysozoa</taxon>
        <taxon>Arthropoda</taxon>
        <taxon>Hexapoda</taxon>
        <taxon>Insecta</taxon>
        <taxon>Pterygota</taxon>
        <taxon>Neoptera</taxon>
        <taxon>Endopterygota</taxon>
        <taxon>Coleoptera</taxon>
        <taxon>Polyphaga</taxon>
        <taxon>Cucujiformia</taxon>
        <taxon>Chrysomeloidea</taxon>
        <taxon>Chrysomelidae</taxon>
        <taxon>Bruchinae</taxon>
        <taxon>Bruchini</taxon>
        <taxon>Acanthoscelides</taxon>
    </lineage>
</organism>
<dbReference type="InterPro" id="IPR027805">
    <property type="entry name" value="Transposase_HTH_dom"/>
</dbReference>
<comment type="caution">
    <text evidence="2">The sequence shown here is derived from an EMBL/GenBank/DDBJ whole genome shotgun (WGS) entry which is preliminary data.</text>
</comment>
<dbReference type="PANTHER" id="PTHR22930">
    <property type="match status" value="1"/>
</dbReference>
<evidence type="ECO:0000313" key="3">
    <source>
        <dbReference type="Proteomes" id="UP001152888"/>
    </source>
</evidence>
<dbReference type="Pfam" id="PF13613">
    <property type="entry name" value="HTH_Tnp_4"/>
    <property type="match status" value="1"/>
</dbReference>
<evidence type="ECO:0000313" key="2">
    <source>
        <dbReference type="EMBL" id="CAH1964721.1"/>
    </source>
</evidence>